<proteinExistence type="predicted"/>
<feature type="non-terminal residue" evidence="1">
    <location>
        <position position="67"/>
    </location>
</feature>
<evidence type="ECO:0000313" key="2">
    <source>
        <dbReference type="Proteomes" id="UP001151760"/>
    </source>
</evidence>
<evidence type="ECO:0000313" key="1">
    <source>
        <dbReference type="EMBL" id="GJU01696.1"/>
    </source>
</evidence>
<protein>
    <recommendedName>
        <fullName evidence="3">Dehydrin</fullName>
    </recommendedName>
</protein>
<evidence type="ECO:0008006" key="3">
    <source>
        <dbReference type="Google" id="ProtNLM"/>
    </source>
</evidence>
<comment type="caution">
    <text evidence="1">The sequence shown here is derived from an EMBL/GenBank/DDBJ whole genome shotgun (WGS) entry which is preliminary data.</text>
</comment>
<name>A0ABQ5INS5_9ASTR</name>
<reference evidence="1" key="1">
    <citation type="journal article" date="2022" name="Int. J. Mol. Sci.">
        <title>Draft Genome of Tanacetum Coccineum: Genomic Comparison of Closely Related Tanacetum-Family Plants.</title>
        <authorList>
            <person name="Yamashiro T."/>
            <person name="Shiraishi A."/>
            <person name="Nakayama K."/>
            <person name="Satake H."/>
        </authorList>
    </citation>
    <scope>NUCLEOTIDE SEQUENCE</scope>
</reference>
<dbReference type="Proteomes" id="UP001151760">
    <property type="component" value="Unassembled WGS sequence"/>
</dbReference>
<organism evidence="1 2">
    <name type="scientific">Tanacetum coccineum</name>
    <dbReference type="NCBI Taxonomy" id="301880"/>
    <lineage>
        <taxon>Eukaryota</taxon>
        <taxon>Viridiplantae</taxon>
        <taxon>Streptophyta</taxon>
        <taxon>Embryophyta</taxon>
        <taxon>Tracheophyta</taxon>
        <taxon>Spermatophyta</taxon>
        <taxon>Magnoliopsida</taxon>
        <taxon>eudicotyledons</taxon>
        <taxon>Gunneridae</taxon>
        <taxon>Pentapetalae</taxon>
        <taxon>asterids</taxon>
        <taxon>campanulids</taxon>
        <taxon>Asterales</taxon>
        <taxon>Asteraceae</taxon>
        <taxon>Asteroideae</taxon>
        <taxon>Anthemideae</taxon>
        <taxon>Anthemidinae</taxon>
        <taxon>Tanacetum</taxon>
    </lineage>
</organism>
<sequence>METTNSEGKAEKIDHFGVKLEDIKKESDGHPFQPIQPNIKGNKDIQGVIKRPTSSEFVDKEDTNSSS</sequence>
<reference evidence="1" key="2">
    <citation type="submission" date="2022-01" db="EMBL/GenBank/DDBJ databases">
        <authorList>
            <person name="Yamashiro T."/>
            <person name="Shiraishi A."/>
            <person name="Satake H."/>
            <person name="Nakayama K."/>
        </authorList>
    </citation>
    <scope>NUCLEOTIDE SEQUENCE</scope>
</reference>
<gene>
    <name evidence="1" type="ORF">Tco_1112034</name>
</gene>
<accession>A0ABQ5INS5</accession>
<keyword evidence="2" id="KW-1185">Reference proteome</keyword>
<dbReference type="EMBL" id="BQNB010020988">
    <property type="protein sequence ID" value="GJU01696.1"/>
    <property type="molecule type" value="Genomic_DNA"/>
</dbReference>